<sequence length="64" mass="7473">MSRLLGKNQECLLRRFYRRAKNKVVETLFFSKTRHGLDKFHRALADSFKPARKGAYGKLSERSG</sequence>
<accession>A0A8J7J5Z8</accession>
<dbReference type="RefSeq" id="WP_199115972.1">
    <property type="nucleotide sequence ID" value="NZ_JAELVQ010000020.1"/>
</dbReference>
<dbReference type="EMBL" id="JAELVQ010000020">
    <property type="protein sequence ID" value="MBJ6369149.1"/>
    <property type="molecule type" value="Genomic_DNA"/>
</dbReference>
<dbReference type="AlphaFoldDB" id="A0A8J7J5Z8"/>
<reference evidence="1" key="1">
    <citation type="submission" date="2020-12" db="EMBL/GenBank/DDBJ databases">
        <title>Snuella sp. nov., isolated from sediment in Incheon.</title>
        <authorList>
            <person name="Kim W."/>
        </authorList>
    </citation>
    <scope>NUCLEOTIDE SEQUENCE</scope>
    <source>
        <strain evidence="1">CAU 1569</strain>
    </source>
</reference>
<evidence type="ECO:0000313" key="1">
    <source>
        <dbReference type="EMBL" id="MBJ6369149.1"/>
    </source>
</evidence>
<organism evidence="1 2">
    <name type="scientific">Snuella sedimenti</name>
    <dbReference type="NCBI Taxonomy" id="2798802"/>
    <lineage>
        <taxon>Bacteria</taxon>
        <taxon>Pseudomonadati</taxon>
        <taxon>Bacteroidota</taxon>
        <taxon>Flavobacteriia</taxon>
        <taxon>Flavobacteriales</taxon>
        <taxon>Flavobacteriaceae</taxon>
        <taxon>Snuella</taxon>
    </lineage>
</organism>
<comment type="caution">
    <text evidence="1">The sequence shown here is derived from an EMBL/GenBank/DDBJ whole genome shotgun (WGS) entry which is preliminary data.</text>
</comment>
<keyword evidence="2" id="KW-1185">Reference proteome</keyword>
<gene>
    <name evidence="1" type="ORF">JF259_13725</name>
</gene>
<proteinExistence type="predicted"/>
<evidence type="ECO:0000313" key="2">
    <source>
        <dbReference type="Proteomes" id="UP000610931"/>
    </source>
</evidence>
<dbReference type="Proteomes" id="UP000610931">
    <property type="component" value="Unassembled WGS sequence"/>
</dbReference>
<protein>
    <submittedName>
        <fullName evidence="1">Uncharacterized protein</fullName>
    </submittedName>
</protein>
<name>A0A8J7J5Z8_9FLAO</name>